<dbReference type="EMBL" id="JAZAVJ010000172">
    <property type="protein sequence ID" value="KAK7408828.1"/>
    <property type="molecule type" value="Genomic_DNA"/>
</dbReference>
<organism evidence="2 3">
    <name type="scientific">Neonectria punicea</name>
    <dbReference type="NCBI Taxonomy" id="979145"/>
    <lineage>
        <taxon>Eukaryota</taxon>
        <taxon>Fungi</taxon>
        <taxon>Dikarya</taxon>
        <taxon>Ascomycota</taxon>
        <taxon>Pezizomycotina</taxon>
        <taxon>Sordariomycetes</taxon>
        <taxon>Hypocreomycetidae</taxon>
        <taxon>Hypocreales</taxon>
        <taxon>Nectriaceae</taxon>
        <taxon>Neonectria</taxon>
    </lineage>
</organism>
<protein>
    <recommendedName>
        <fullName evidence="1">Cyanovirin-N domain-containing protein</fullName>
    </recommendedName>
</protein>
<feature type="domain" description="Cyanovirin-N" evidence="1">
    <location>
        <begin position="2"/>
        <end position="100"/>
    </location>
</feature>
<evidence type="ECO:0000313" key="2">
    <source>
        <dbReference type="EMBL" id="KAK7408828.1"/>
    </source>
</evidence>
<sequence length="103" mass="11819">MAFSQSSRNVRIEDAILKADCLKEDNTTYEHSEIPLDMILGNINGNFQWGKELFSQSARDINLQGETLLRAQLEDERGSWRPAQVNLDEHIRNINGTLEPYDI</sequence>
<dbReference type="Pfam" id="PF08881">
    <property type="entry name" value="CVNH"/>
    <property type="match status" value="1"/>
</dbReference>
<dbReference type="InterPro" id="IPR011058">
    <property type="entry name" value="Cyanovirin-N"/>
</dbReference>
<evidence type="ECO:0000313" key="3">
    <source>
        <dbReference type="Proteomes" id="UP001498476"/>
    </source>
</evidence>
<comment type="caution">
    <text evidence="2">The sequence shown here is derived from an EMBL/GenBank/DDBJ whole genome shotgun (WGS) entry which is preliminary data.</text>
</comment>
<dbReference type="InterPro" id="IPR036673">
    <property type="entry name" value="Cyanovirin-N_sf"/>
</dbReference>
<dbReference type="PANTHER" id="PTHR42076">
    <property type="entry name" value="CYANOVIRIN-N HOMOLOG"/>
    <property type="match status" value="1"/>
</dbReference>
<evidence type="ECO:0000259" key="1">
    <source>
        <dbReference type="SMART" id="SM01111"/>
    </source>
</evidence>
<dbReference type="PANTHER" id="PTHR42076:SF1">
    <property type="entry name" value="CYANOVIRIN-N DOMAIN-CONTAINING PROTEIN"/>
    <property type="match status" value="1"/>
</dbReference>
<gene>
    <name evidence="2" type="ORF">QQX98_009014</name>
</gene>
<proteinExistence type="predicted"/>
<reference evidence="2 3" key="1">
    <citation type="journal article" date="2025" name="Microbiol. Resour. Announc.">
        <title>Draft genome sequences for Neonectria magnoliae and Neonectria punicea, canker pathogens of Liriodendron tulipifera and Acer saccharum in West Virginia.</title>
        <authorList>
            <person name="Petronek H.M."/>
            <person name="Kasson M.T."/>
            <person name="Metheny A.M."/>
            <person name="Stauder C.M."/>
            <person name="Lovett B."/>
            <person name="Lynch S.C."/>
            <person name="Garnas J.R."/>
            <person name="Kasson L.R."/>
            <person name="Stajich J.E."/>
        </authorList>
    </citation>
    <scope>NUCLEOTIDE SEQUENCE [LARGE SCALE GENOMIC DNA]</scope>
    <source>
        <strain evidence="2 3">NRRL 64653</strain>
    </source>
</reference>
<dbReference type="SUPFAM" id="SSF51322">
    <property type="entry name" value="Cyanovirin-N"/>
    <property type="match status" value="1"/>
</dbReference>
<dbReference type="Gene3D" id="2.30.60.10">
    <property type="entry name" value="Cyanovirin-N"/>
    <property type="match status" value="1"/>
</dbReference>
<dbReference type="Proteomes" id="UP001498476">
    <property type="component" value="Unassembled WGS sequence"/>
</dbReference>
<name>A0ABR1GTI4_9HYPO</name>
<accession>A0ABR1GTI4</accession>
<dbReference type="SMART" id="SM01111">
    <property type="entry name" value="CVNH"/>
    <property type="match status" value="1"/>
</dbReference>
<keyword evidence="3" id="KW-1185">Reference proteome</keyword>